<dbReference type="RefSeq" id="WP_143554590.1">
    <property type="nucleotide sequence ID" value="NZ_VJWA01000001.1"/>
</dbReference>
<evidence type="ECO:0000313" key="2">
    <source>
        <dbReference type="EMBL" id="TRW17046.1"/>
    </source>
</evidence>
<name>A0A552UFP1_9SPHN</name>
<accession>A0A552UFP1</accession>
<sequence>MRPAAAVWFERVALAGVTLDVLHLSLLFERRIAVDGVPLAVAFTVLIPLLTAALVLFVTRRGSRTARWLFAGLVALAVVAAFNIGTEAWSRDVAVAVGVAALALQLGSLNLLFAPSVTRWMRICREGSRPA</sequence>
<protein>
    <submittedName>
        <fullName evidence="2">Uncharacterized protein</fullName>
    </submittedName>
</protein>
<comment type="caution">
    <text evidence="2">The sequence shown here is derived from an EMBL/GenBank/DDBJ whole genome shotgun (WGS) entry which is preliminary data.</text>
</comment>
<keyword evidence="3" id="KW-1185">Reference proteome</keyword>
<dbReference type="EMBL" id="VJWA01000001">
    <property type="protein sequence ID" value="TRW17046.1"/>
    <property type="molecule type" value="Genomic_DNA"/>
</dbReference>
<gene>
    <name evidence="2" type="ORF">FMM06_02225</name>
</gene>
<keyword evidence="1" id="KW-1133">Transmembrane helix</keyword>
<evidence type="ECO:0000313" key="3">
    <source>
        <dbReference type="Proteomes" id="UP000317894"/>
    </source>
</evidence>
<feature type="transmembrane region" description="Helical" evidence="1">
    <location>
        <begin position="94"/>
        <end position="113"/>
    </location>
</feature>
<dbReference type="Proteomes" id="UP000317894">
    <property type="component" value="Unassembled WGS sequence"/>
</dbReference>
<reference evidence="2 3" key="1">
    <citation type="submission" date="2019-07" db="EMBL/GenBank/DDBJ databases">
        <title>Novel species isolated from glacier.</title>
        <authorList>
            <person name="Liu Q."/>
            <person name="Xin Y.-H."/>
        </authorList>
    </citation>
    <scope>NUCLEOTIDE SEQUENCE [LARGE SCALE GENOMIC DNA]</scope>
    <source>
        <strain evidence="2 3">LB1R16</strain>
    </source>
</reference>
<dbReference type="OrthoDB" id="7509246at2"/>
<evidence type="ECO:0000256" key="1">
    <source>
        <dbReference type="SAM" id="Phobius"/>
    </source>
</evidence>
<keyword evidence="1" id="KW-0472">Membrane</keyword>
<keyword evidence="1" id="KW-0812">Transmembrane</keyword>
<proteinExistence type="predicted"/>
<feature type="transmembrane region" description="Helical" evidence="1">
    <location>
        <begin position="39"/>
        <end position="58"/>
    </location>
</feature>
<feature type="transmembrane region" description="Helical" evidence="1">
    <location>
        <begin position="65"/>
        <end position="82"/>
    </location>
</feature>
<organism evidence="2 3">
    <name type="scientific">Glacieibacterium frigidum</name>
    <dbReference type="NCBI Taxonomy" id="2593303"/>
    <lineage>
        <taxon>Bacteria</taxon>
        <taxon>Pseudomonadati</taxon>
        <taxon>Pseudomonadota</taxon>
        <taxon>Alphaproteobacteria</taxon>
        <taxon>Sphingomonadales</taxon>
        <taxon>Sphingosinicellaceae</taxon>
        <taxon>Glacieibacterium</taxon>
    </lineage>
</organism>
<dbReference type="AlphaFoldDB" id="A0A552UFP1"/>